<dbReference type="OrthoDB" id="10661300at2759"/>
<dbReference type="GeneID" id="63682978"/>
<accession>M5GBR8</accession>
<protein>
    <recommendedName>
        <fullName evidence="1">DUF6532 domain-containing protein</fullName>
    </recommendedName>
</protein>
<dbReference type="InterPro" id="IPR045341">
    <property type="entry name" value="DUF6532"/>
</dbReference>
<dbReference type="RefSeq" id="XP_040632774.1">
    <property type="nucleotide sequence ID" value="XM_040767916.1"/>
</dbReference>
<reference evidence="2 3" key="1">
    <citation type="journal article" date="2012" name="Science">
        <title>The Paleozoic origin of enzymatic lignin decomposition reconstructed from 31 fungal genomes.</title>
        <authorList>
            <person name="Floudas D."/>
            <person name="Binder M."/>
            <person name="Riley R."/>
            <person name="Barry K."/>
            <person name="Blanchette R.A."/>
            <person name="Henrissat B."/>
            <person name="Martinez A.T."/>
            <person name="Otillar R."/>
            <person name="Spatafora J.W."/>
            <person name="Yadav J.S."/>
            <person name="Aerts A."/>
            <person name="Benoit I."/>
            <person name="Boyd A."/>
            <person name="Carlson A."/>
            <person name="Copeland A."/>
            <person name="Coutinho P.M."/>
            <person name="de Vries R.P."/>
            <person name="Ferreira P."/>
            <person name="Findley K."/>
            <person name="Foster B."/>
            <person name="Gaskell J."/>
            <person name="Glotzer D."/>
            <person name="Gorecki P."/>
            <person name="Heitman J."/>
            <person name="Hesse C."/>
            <person name="Hori C."/>
            <person name="Igarashi K."/>
            <person name="Jurgens J.A."/>
            <person name="Kallen N."/>
            <person name="Kersten P."/>
            <person name="Kohler A."/>
            <person name="Kuees U."/>
            <person name="Kumar T.K.A."/>
            <person name="Kuo A."/>
            <person name="LaButti K."/>
            <person name="Larrondo L.F."/>
            <person name="Lindquist E."/>
            <person name="Ling A."/>
            <person name="Lombard V."/>
            <person name="Lucas S."/>
            <person name="Lundell T."/>
            <person name="Martin R."/>
            <person name="McLaughlin D.J."/>
            <person name="Morgenstern I."/>
            <person name="Morin E."/>
            <person name="Murat C."/>
            <person name="Nagy L.G."/>
            <person name="Nolan M."/>
            <person name="Ohm R.A."/>
            <person name="Patyshakuliyeva A."/>
            <person name="Rokas A."/>
            <person name="Ruiz-Duenas F.J."/>
            <person name="Sabat G."/>
            <person name="Salamov A."/>
            <person name="Samejima M."/>
            <person name="Schmutz J."/>
            <person name="Slot J.C."/>
            <person name="St John F."/>
            <person name="Stenlid J."/>
            <person name="Sun H."/>
            <person name="Sun S."/>
            <person name="Syed K."/>
            <person name="Tsang A."/>
            <person name="Wiebenga A."/>
            <person name="Young D."/>
            <person name="Pisabarro A."/>
            <person name="Eastwood D.C."/>
            <person name="Martin F."/>
            <person name="Cullen D."/>
            <person name="Grigoriev I.V."/>
            <person name="Hibbett D.S."/>
        </authorList>
    </citation>
    <scope>NUCLEOTIDE SEQUENCE [LARGE SCALE GENOMIC DNA]</scope>
    <source>
        <strain evidence="2 3">DJM-731 SS1</strain>
    </source>
</reference>
<proteinExistence type="predicted"/>
<evidence type="ECO:0000313" key="2">
    <source>
        <dbReference type="EMBL" id="EJU05880.1"/>
    </source>
</evidence>
<dbReference type="AlphaFoldDB" id="M5GBR8"/>
<dbReference type="HOGENOM" id="CLU_2512586_0_0_1"/>
<evidence type="ECO:0000259" key="1">
    <source>
        <dbReference type="Pfam" id="PF20149"/>
    </source>
</evidence>
<dbReference type="EMBL" id="JH795856">
    <property type="protein sequence ID" value="EJU05880.1"/>
    <property type="molecule type" value="Genomic_DNA"/>
</dbReference>
<dbReference type="Pfam" id="PF20149">
    <property type="entry name" value="DUF6532"/>
    <property type="match status" value="1"/>
</dbReference>
<name>M5GBR8_DACPD</name>
<feature type="domain" description="DUF6532" evidence="1">
    <location>
        <begin position="5"/>
        <end position="81"/>
    </location>
</feature>
<keyword evidence="3" id="KW-1185">Reference proteome</keyword>
<sequence>MLYDRAFLGNPGTVKGLAWEYKDLFKADMWPLGLVAVLSMTLHFTLQQDASGAAQHDEKVSFRSKAFESHYYAYLLNLKKYKEEN</sequence>
<dbReference type="Proteomes" id="UP000030653">
    <property type="component" value="Unassembled WGS sequence"/>
</dbReference>
<evidence type="ECO:0000313" key="3">
    <source>
        <dbReference type="Proteomes" id="UP000030653"/>
    </source>
</evidence>
<organism evidence="2 3">
    <name type="scientific">Dacryopinax primogenitus (strain DJM 731)</name>
    <name type="common">Brown rot fungus</name>
    <dbReference type="NCBI Taxonomy" id="1858805"/>
    <lineage>
        <taxon>Eukaryota</taxon>
        <taxon>Fungi</taxon>
        <taxon>Dikarya</taxon>
        <taxon>Basidiomycota</taxon>
        <taxon>Agaricomycotina</taxon>
        <taxon>Dacrymycetes</taxon>
        <taxon>Dacrymycetales</taxon>
        <taxon>Dacrymycetaceae</taxon>
        <taxon>Dacryopinax</taxon>
    </lineage>
</organism>
<gene>
    <name evidence="2" type="ORF">DACRYDRAFT_104370</name>
</gene>